<dbReference type="PANTHER" id="PTHR33515">
    <property type="entry name" value="RIBOSOME-BINDING FACTOR A, CHLOROPLASTIC-RELATED"/>
    <property type="match status" value="1"/>
</dbReference>
<gene>
    <name evidence="1" type="ORF">UFOPK1639_00286</name>
    <name evidence="2" type="ORF">UFOPK2132_00260</name>
</gene>
<sequence length="145" mass="16169">MVDVARARKLAERIKVLVAESLEKTVKDPDLGFVTLTEVKVTPDLQHAQIFYTVYGTDEDRARSNEIIKRNTGRIRGDVGHNLSIRLTPTLEFIADELPENAAHLNDLLAEARARDAQVAKIAASANYAGELNPYKEPKTQEDQD</sequence>
<name>A0A6J6D693_9ZZZZ</name>
<reference evidence="1" key="1">
    <citation type="submission" date="2020-05" db="EMBL/GenBank/DDBJ databases">
        <authorList>
            <person name="Chiriac C."/>
            <person name="Salcher M."/>
            <person name="Ghai R."/>
            <person name="Kavagutti S V."/>
        </authorList>
    </citation>
    <scope>NUCLEOTIDE SEQUENCE</scope>
</reference>
<dbReference type="InterPro" id="IPR015946">
    <property type="entry name" value="KH_dom-like_a/b"/>
</dbReference>
<dbReference type="NCBIfam" id="TIGR00082">
    <property type="entry name" value="rbfA"/>
    <property type="match status" value="1"/>
</dbReference>
<dbReference type="GO" id="GO:0006364">
    <property type="term" value="P:rRNA processing"/>
    <property type="evidence" value="ECO:0007669"/>
    <property type="project" value="InterPro"/>
</dbReference>
<dbReference type="EMBL" id="CAEZVU010000026">
    <property type="protein sequence ID" value="CAB4631489.1"/>
    <property type="molecule type" value="Genomic_DNA"/>
</dbReference>
<dbReference type="GO" id="GO:0043024">
    <property type="term" value="F:ribosomal small subunit binding"/>
    <property type="evidence" value="ECO:0007669"/>
    <property type="project" value="TreeGrafter"/>
</dbReference>
<dbReference type="InterPro" id="IPR020053">
    <property type="entry name" value="Ribosome-bd_factorA_CS"/>
</dbReference>
<dbReference type="HAMAP" id="MF_00003">
    <property type="entry name" value="RbfA"/>
    <property type="match status" value="1"/>
</dbReference>
<evidence type="ECO:0000313" key="2">
    <source>
        <dbReference type="EMBL" id="CAB4631489.1"/>
    </source>
</evidence>
<dbReference type="GO" id="GO:0005829">
    <property type="term" value="C:cytosol"/>
    <property type="evidence" value="ECO:0007669"/>
    <property type="project" value="TreeGrafter"/>
</dbReference>
<organism evidence="1">
    <name type="scientific">freshwater metagenome</name>
    <dbReference type="NCBI Taxonomy" id="449393"/>
    <lineage>
        <taxon>unclassified sequences</taxon>
        <taxon>metagenomes</taxon>
        <taxon>ecological metagenomes</taxon>
    </lineage>
</organism>
<accession>A0A6J6D693</accession>
<dbReference type="InterPro" id="IPR000238">
    <property type="entry name" value="RbfA"/>
</dbReference>
<dbReference type="PANTHER" id="PTHR33515:SF1">
    <property type="entry name" value="RIBOSOME-BINDING FACTOR A, CHLOROPLASTIC-RELATED"/>
    <property type="match status" value="1"/>
</dbReference>
<evidence type="ECO:0000313" key="1">
    <source>
        <dbReference type="EMBL" id="CAB4558815.1"/>
    </source>
</evidence>
<dbReference type="Gene3D" id="3.30.300.20">
    <property type="match status" value="1"/>
</dbReference>
<dbReference type="SUPFAM" id="SSF89919">
    <property type="entry name" value="Ribosome-binding factor A, RbfA"/>
    <property type="match status" value="1"/>
</dbReference>
<dbReference type="AlphaFoldDB" id="A0A6J6D693"/>
<proteinExistence type="inferred from homology"/>
<dbReference type="InterPro" id="IPR023799">
    <property type="entry name" value="RbfA_dom_sf"/>
</dbReference>
<dbReference type="Pfam" id="PF02033">
    <property type="entry name" value="RBFA"/>
    <property type="match status" value="1"/>
</dbReference>
<dbReference type="PROSITE" id="PS01319">
    <property type="entry name" value="RBFA"/>
    <property type="match status" value="1"/>
</dbReference>
<protein>
    <submittedName>
        <fullName evidence="1">Unannotated protein</fullName>
    </submittedName>
</protein>
<dbReference type="EMBL" id="CAEZTH010000019">
    <property type="protein sequence ID" value="CAB4558815.1"/>
    <property type="molecule type" value="Genomic_DNA"/>
</dbReference>